<reference evidence="4" key="2">
    <citation type="submission" date="2025-09" db="UniProtKB">
        <authorList>
            <consortium name="Ensembl"/>
        </authorList>
    </citation>
    <scope>IDENTIFICATION</scope>
</reference>
<dbReference type="GO" id="GO:0005794">
    <property type="term" value="C:Golgi apparatus"/>
    <property type="evidence" value="ECO:0007669"/>
    <property type="project" value="TreeGrafter"/>
</dbReference>
<protein>
    <recommendedName>
        <fullName evidence="3">Cystatin domain-containing protein</fullName>
    </recommendedName>
</protein>
<dbReference type="PANTHER" id="PTHR47141:SF1">
    <property type="entry name" value="CYSTATIN-F"/>
    <property type="match status" value="1"/>
</dbReference>
<dbReference type="GO" id="GO:0005770">
    <property type="term" value="C:late endosome"/>
    <property type="evidence" value="ECO:0007669"/>
    <property type="project" value="TreeGrafter"/>
</dbReference>
<dbReference type="AlphaFoldDB" id="A0A3B3S886"/>
<dbReference type="GO" id="GO:0005615">
    <property type="term" value="C:extracellular space"/>
    <property type="evidence" value="ECO:0007669"/>
    <property type="project" value="TreeGrafter"/>
</dbReference>
<dbReference type="GO" id="GO:1903979">
    <property type="term" value="P:negative regulation of microglial cell activation"/>
    <property type="evidence" value="ECO:0007669"/>
    <property type="project" value="TreeGrafter"/>
</dbReference>
<evidence type="ECO:0000313" key="5">
    <source>
        <dbReference type="Proteomes" id="UP000261540"/>
    </source>
</evidence>
<dbReference type="Pfam" id="PF00031">
    <property type="entry name" value="Cystatin"/>
    <property type="match status" value="1"/>
</dbReference>
<name>A0A3B3S886_9TELE</name>
<dbReference type="InterPro" id="IPR042886">
    <property type="entry name" value="Cystatin-F"/>
</dbReference>
<dbReference type="InterPro" id="IPR000010">
    <property type="entry name" value="Cystatin_dom"/>
</dbReference>
<feature type="domain" description="Cystatin" evidence="3">
    <location>
        <begin position="47"/>
        <end position="159"/>
    </location>
</feature>
<dbReference type="CDD" id="cd00042">
    <property type="entry name" value="CY"/>
    <property type="match status" value="1"/>
</dbReference>
<dbReference type="GO" id="GO:0031643">
    <property type="term" value="P:positive regulation of myelination"/>
    <property type="evidence" value="ECO:0007669"/>
    <property type="project" value="TreeGrafter"/>
</dbReference>
<keyword evidence="2" id="KW-1015">Disulfide bond</keyword>
<dbReference type="InterPro" id="IPR046350">
    <property type="entry name" value="Cystatin_sf"/>
</dbReference>
<dbReference type="FunFam" id="3.10.450.10:FF:000004">
    <property type="entry name" value="Cystatin C"/>
    <property type="match status" value="1"/>
</dbReference>
<evidence type="ECO:0000259" key="3">
    <source>
        <dbReference type="SMART" id="SM00043"/>
    </source>
</evidence>
<dbReference type="GO" id="GO:0006955">
    <property type="term" value="P:immune response"/>
    <property type="evidence" value="ECO:0007669"/>
    <property type="project" value="InterPro"/>
</dbReference>
<dbReference type="GO" id="GO:0005764">
    <property type="term" value="C:lysosome"/>
    <property type="evidence" value="ECO:0007669"/>
    <property type="project" value="TreeGrafter"/>
</dbReference>
<organism evidence="4 5">
    <name type="scientific">Paramormyrops kingsleyae</name>
    <dbReference type="NCBI Taxonomy" id="1676925"/>
    <lineage>
        <taxon>Eukaryota</taxon>
        <taxon>Metazoa</taxon>
        <taxon>Chordata</taxon>
        <taxon>Craniata</taxon>
        <taxon>Vertebrata</taxon>
        <taxon>Euteleostomi</taxon>
        <taxon>Actinopterygii</taxon>
        <taxon>Neopterygii</taxon>
        <taxon>Teleostei</taxon>
        <taxon>Osteoglossocephala</taxon>
        <taxon>Osteoglossomorpha</taxon>
        <taxon>Osteoglossiformes</taxon>
        <taxon>Mormyridae</taxon>
        <taxon>Paramormyrops</taxon>
    </lineage>
</organism>
<accession>A0A3B3S886</accession>
<dbReference type="SUPFAM" id="SSF54403">
    <property type="entry name" value="Cystatin/monellin"/>
    <property type="match status" value="1"/>
</dbReference>
<sequence length="174" mass="19311">MSLVGVGVGVGGYFCNNCTSELLVTELVVNCAANYKTLPLAGHKHRPVPGSSHNISKNDPGVQNAVLVSTYTFNNESNDIFFFRVYAIKVAQIQIVKGIKYVLEVTISRTICRKSMSPPSLDKCPFQPEGALQQMFNCHFEVWAIPWKHWSKVTSFVCHPPSRLLPTGSEVARR</sequence>
<comment type="similarity">
    <text evidence="1">Belongs to the cystatin family.</text>
</comment>
<proteinExistence type="inferred from homology"/>
<evidence type="ECO:0000256" key="1">
    <source>
        <dbReference type="ARBA" id="ARBA00009403"/>
    </source>
</evidence>
<reference evidence="4" key="1">
    <citation type="submission" date="2025-08" db="UniProtKB">
        <authorList>
            <consortium name="Ensembl"/>
        </authorList>
    </citation>
    <scope>IDENTIFICATION</scope>
</reference>
<dbReference type="GO" id="GO:0005783">
    <property type="term" value="C:endoplasmic reticulum"/>
    <property type="evidence" value="ECO:0007669"/>
    <property type="project" value="TreeGrafter"/>
</dbReference>
<dbReference type="Proteomes" id="UP000261540">
    <property type="component" value="Unplaced"/>
</dbReference>
<dbReference type="Gene3D" id="3.10.450.10">
    <property type="match status" value="1"/>
</dbReference>
<dbReference type="STRING" id="1676925.ENSPKIP00000026994"/>
<dbReference type="PANTHER" id="PTHR47141">
    <property type="entry name" value="CYSTATIN-F"/>
    <property type="match status" value="1"/>
</dbReference>
<dbReference type="SMART" id="SM00043">
    <property type="entry name" value="CY"/>
    <property type="match status" value="1"/>
</dbReference>
<evidence type="ECO:0000313" key="4">
    <source>
        <dbReference type="Ensembl" id="ENSPKIP00000026994.1"/>
    </source>
</evidence>
<dbReference type="GO" id="GO:0004869">
    <property type="term" value="F:cysteine-type endopeptidase inhibitor activity"/>
    <property type="evidence" value="ECO:0007669"/>
    <property type="project" value="InterPro"/>
</dbReference>
<evidence type="ECO:0000256" key="2">
    <source>
        <dbReference type="ARBA" id="ARBA00023157"/>
    </source>
</evidence>
<keyword evidence="5" id="KW-1185">Reference proteome</keyword>
<dbReference type="Ensembl" id="ENSPKIT00000007757.1">
    <property type="protein sequence ID" value="ENSPKIP00000026994.1"/>
    <property type="gene ID" value="ENSPKIG00000009194.1"/>
</dbReference>
<dbReference type="GeneTree" id="ENSGT00940000160277"/>